<feature type="transmembrane region" description="Helical" evidence="1">
    <location>
        <begin position="46"/>
        <end position="64"/>
    </location>
</feature>
<reference evidence="2 3" key="1">
    <citation type="submission" date="2019-09" db="EMBL/GenBank/DDBJ databases">
        <authorList>
            <consortium name="DOE Joint Genome Institute"/>
            <person name="Mondo S.J."/>
            <person name="Navarro-Mendoza M.I."/>
            <person name="Perez-Arques C."/>
            <person name="Panchal S."/>
            <person name="Nicolas F.E."/>
            <person name="Ganguly P."/>
            <person name="Pangilinan J."/>
            <person name="Grigoriev I."/>
            <person name="Heitman J."/>
            <person name="Sanya K."/>
            <person name="Garre V."/>
        </authorList>
    </citation>
    <scope>NUCLEOTIDE SEQUENCE [LARGE SCALE GENOMIC DNA]</scope>
    <source>
        <strain evidence="2 3">MU402</strain>
    </source>
</reference>
<organism evidence="2 3">
    <name type="scientific">Mucor circinelloides f. lusitanicus</name>
    <name type="common">Mucor racemosus var. lusitanicus</name>
    <dbReference type="NCBI Taxonomy" id="29924"/>
    <lineage>
        <taxon>Eukaryota</taxon>
        <taxon>Fungi</taxon>
        <taxon>Fungi incertae sedis</taxon>
        <taxon>Mucoromycota</taxon>
        <taxon>Mucoromycotina</taxon>
        <taxon>Mucoromycetes</taxon>
        <taxon>Mucorales</taxon>
        <taxon>Mucorineae</taxon>
        <taxon>Mucoraceae</taxon>
        <taxon>Mucor</taxon>
    </lineage>
</organism>
<gene>
    <name evidence="2" type="ORF">FB192DRAFT_1384590</name>
</gene>
<evidence type="ECO:0000313" key="3">
    <source>
        <dbReference type="Proteomes" id="UP000469890"/>
    </source>
</evidence>
<dbReference type="Proteomes" id="UP000469890">
    <property type="component" value="Unassembled WGS sequence"/>
</dbReference>
<feature type="transmembrane region" description="Helical" evidence="1">
    <location>
        <begin position="6"/>
        <end position="26"/>
    </location>
</feature>
<keyword evidence="1" id="KW-0472">Membrane</keyword>
<dbReference type="EMBL" id="JAAECE010000005">
    <property type="protein sequence ID" value="KAF1801197.1"/>
    <property type="molecule type" value="Genomic_DNA"/>
</dbReference>
<accession>A0A8H4F073</accession>
<keyword evidence="1" id="KW-1133">Transmembrane helix</keyword>
<name>A0A8H4F073_MUCCL</name>
<protein>
    <submittedName>
        <fullName evidence="2">Uncharacterized protein</fullName>
    </submittedName>
</protein>
<comment type="caution">
    <text evidence="2">The sequence shown here is derived from an EMBL/GenBank/DDBJ whole genome shotgun (WGS) entry which is preliminary data.</text>
</comment>
<keyword evidence="1" id="KW-0812">Transmembrane</keyword>
<evidence type="ECO:0000313" key="2">
    <source>
        <dbReference type="EMBL" id="KAF1801197.1"/>
    </source>
</evidence>
<proteinExistence type="predicted"/>
<dbReference type="AlphaFoldDB" id="A0A8H4F073"/>
<sequence length="66" mass="8113">MKMQSLMGLYLLLRNVFLFLYQRIFFKRTYFVYQSYTFSSRVMPLVCWKVTCQPFFFTSVYIFIGC</sequence>
<evidence type="ECO:0000256" key="1">
    <source>
        <dbReference type="SAM" id="Phobius"/>
    </source>
</evidence>